<dbReference type="GO" id="GO:0000981">
    <property type="term" value="F:DNA-binding transcription factor activity, RNA polymerase II-specific"/>
    <property type="evidence" value="ECO:0007669"/>
    <property type="project" value="InterPro"/>
</dbReference>
<feature type="region of interest" description="Disordered" evidence="3">
    <location>
        <begin position="87"/>
        <end position="144"/>
    </location>
</feature>
<dbReference type="Gene3D" id="4.10.240.10">
    <property type="entry name" value="Zn(2)-C6 fungal-type DNA-binding domain"/>
    <property type="match status" value="1"/>
</dbReference>
<keyword evidence="6" id="KW-1185">Reference proteome</keyword>
<dbReference type="Pfam" id="PF04082">
    <property type="entry name" value="Fungal_trans"/>
    <property type="match status" value="1"/>
</dbReference>
<organism evidence="5 6">
    <name type="scientific">Fusarium albosuccineum</name>
    <dbReference type="NCBI Taxonomy" id="1237068"/>
    <lineage>
        <taxon>Eukaryota</taxon>
        <taxon>Fungi</taxon>
        <taxon>Dikarya</taxon>
        <taxon>Ascomycota</taxon>
        <taxon>Pezizomycotina</taxon>
        <taxon>Sordariomycetes</taxon>
        <taxon>Hypocreomycetidae</taxon>
        <taxon>Hypocreales</taxon>
        <taxon>Nectriaceae</taxon>
        <taxon>Fusarium</taxon>
        <taxon>Fusarium decemcellulare species complex</taxon>
    </lineage>
</organism>
<name>A0A8H4KVV3_9HYPO</name>
<accession>A0A8H4KVV3</accession>
<sequence>MASPTSDFNPGRETGADDGHGAGSGERTAQKRPAWDTNNDRACKRRASKACLSCRNRKVRCDLVSGGHPCTNCRLDTLDCIVKESHRGRKPAAATTIQVAAETPPVEHRDATSPPRPPPSPPAEPPRTTESPRPSPLPQGRPTDYLVSLSFEDQQGLSPPQEVADEIYVNAYPPNQSDSQSNPSPRNAAPPGRWPVRQSISCAQPPKPNASTPHLPPYIKPLPRDLSPRDLQYLADKGALTIPDEPLRNELLKSYIYMIYPFMPATDIEGLLHPIMMADGRDPVSLLLFQAIMFASVTFVDAELLQARGYASRKAARKDFFSRVRLLYGLDCEPDRLVVLQAVLLMTYWYDSKADDKDTWYWMGIALGIAQTLGLHREPDASRTGPRMRQLRRRIWWACVIRDRLLALGIRRPSRIRNDEFGVSPLTIDDFDSRAPSDTVASVLGDSDITAPSPSARHEVASIVVELTQLCLCLGHILHSQYSLMGNQPAGSEFLLKAIVVPQQSKTQQDELVKCDAELDEWLIKRDPRSKYTPTRPVSGDSLDEATRIIQLHQATLEMIYLATLSILHKPQAFQSRNDGPGVDSARRKASREKVTQAAVATTKLAFHFQVSNQLRYLSTSSIPAFLSASLIHLMDIGSADEEVRNISIGRFYQCVQALQELQDMYGSADCAVQFLEAVLTKTKINVPMMRPGLFLSKAEEARPPVAGLARMTPDQPLGPAVAATTPYPSPSSSRNQQANSGPPGGPQTGPFDTIMVLPPSPLNGQFDARVAGNGQFVDNQECGEGIPDPLLLGNWVDIDSLVPTLINFEAESNLSMPNNMEGFM</sequence>
<dbReference type="PANTHER" id="PTHR47425">
    <property type="entry name" value="FARB-RELATED"/>
    <property type="match status" value="1"/>
</dbReference>
<dbReference type="SMART" id="SM00066">
    <property type="entry name" value="GAL4"/>
    <property type="match status" value="1"/>
</dbReference>
<feature type="compositionally biased region" description="Low complexity" evidence="3">
    <location>
        <begin position="173"/>
        <end position="185"/>
    </location>
</feature>
<keyword evidence="1" id="KW-0479">Metal-binding</keyword>
<dbReference type="GO" id="GO:0008270">
    <property type="term" value="F:zinc ion binding"/>
    <property type="evidence" value="ECO:0007669"/>
    <property type="project" value="InterPro"/>
</dbReference>
<evidence type="ECO:0000256" key="2">
    <source>
        <dbReference type="ARBA" id="ARBA00023242"/>
    </source>
</evidence>
<dbReference type="SUPFAM" id="SSF57701">
    <property type="entry name" value="Zn2/Cys6 DNA-binding domain"/>
    <property type="match status" value="1"/>
</dbReference>
<keyword evidence="2" id="KW-0539">Nucleus</keyword>
<dbReference type="InterPro" id="IPR052761">
    <property type="entry name" value="Fungal_Detox/Toxin_TFs"/>
</dbReference>
<feature type="region of interest" description="Disordered" evidence="3">
    <location>
        <begin position="172"/>
        <end position="216"/>
    </location>
</feature>
<feature type="region of interest" description="Disordered" evidence="3">
    <location>
        <begin position="1"/>
        <end position="42"/>
    </location>
</feature>
<feature type="compositionally biased region" description="Pro residues" evidence="3">
    <location>
        <begin position="114"/>
        <end position="125"/>
    </location>
</feature>
<evidence type="ECO:0000313" key="6">
    <source>
        <dbReference type="Proteomes" id="UP000554235"/>
    </source>
</evidence>
<dbReference type="Proteomes" id="UP000554235">
    <property type="component" value="Unassembled WGS sequence"/>
</dbReference>
<gene>
    <name evidence="5" type="ORF">FALBO_15457</name>
</gene>
<evidence type="ECO:0000256" key="1">
    <source>
        <dbReference type="ARBA" id="ARBA00022723"/>
    </source>
</evidence>
<dbReference type="GO" id="GO:0003677">
    <property type="term" value="F:DNA binding"/>
    <property type="evidence" value="ECO:0007669"/>
    <property type="project" value="InterPro"/>
</dbReference>
<dbReference type="InterPro" id="IPR001138">
    <property type="entry name" value="Zn2Cys6_DnaBD"/>
</dbReference>
<dbReference type="InterPro" id="IPR036864">
    <property type="entry name" value="Zn2-C6_fun-type_DNA-bd_sf"/>
</dbReference>
<dbReference type="CDD" id="cd00067">
    <property type="entry name" value="GAL4"/>
    <property type="match status" value="1"/>
</dbReference>
<feature type="compositionally biased region" description="Low complexity" evidence="3">
    <location>
        <begin position="720"/>
        <end position="734"/>
    </location>
</feature>
<dbReference type="PANTHER" id="PTHR47425:SF3">
    <property type="entry name" value="ZN(II)2CYS6 TRANSCRIPTION FACTOR (EUROFUNG)"/>
    <property type="match status" value="1"/>
</dbReference>
<dbReference type="PROSITE" id="PS50048">
    <property type="entry name" value="ZN2_CY6_FUNGAL_2"/>
    <property type="match status" value="1"/>
</dbReference>
<dbReference type="InterPro" id="IPR007219">
    <property type="entry name" value="XnlR_reg_dom"/>
</dbReference>
<dbReference type="Pfam" id="PF00172">
    <property type="entry name" value="Zn_clus"/>
    <property type="match status" value="1"/>
</dbReference>
<evidence type="ECO:0000313" key="5">
    <source>
        <dbReference type="EMBL" id="KAF4456253.1"/>
    </source>
</evidence>
<dbReference type="SMART" id="SM00906">
    <property type="entry name" value="Fungal_trans"/>
    <property type="match status" value="1"/>
</dbReference>
<dbReference type="CDD" id="cd12148">
    <property type="entry name" value="fungal_TF_MHR"/>
    <property type="match status" value="1"/>
</dbReference>
<evidence type="ECO:0000256" key="3">
    <source>
        <dbReference type="SAM" id="MobiDB-lite"/>
    </source>
</evidence>
<dbReference type="PROSITE" id="PS00463">
    <property type="entry name" value="ZN2_CY6_FUNGAL_1"/>
    <property type="match status" value="1"/>
</dbReference>
<dbReference type="EMBL" id="JAADYS010002686">
    <property type="protein sequence ID" value="KAF4456253.1"/>
    <property type="molecule type" value="Genomic_DNA"/>
</dbReference>
<feature type="region of interest" description="Disordered" evidence="3">
    <location>
        <begin position="709"/>
        <end position="753"/>
    </location>
</feature>
<dbReference type="AlphaFoldDB" id="A0A8H4KVV3"/>
<dbReference type="GO" id="GO:0006351">
    <property type="term" value="P:DNA-templated transcription"/>
    <property type="evidence" value="ECO:0007669"/>
    <property type="project" value="InterPro"/>
</dbReference>
<protein>
    <submittedName>
        <fullName evidence="5">Cutinase transcription factor 1 beta</fullName>
    </submittedName>
</protein>
<comment type="caution">
    <text evidence="5">The sequence shown here is derived from an EMBL/GenBank/DDBJ whole genome shotgun (WGS) entry which is preliminary data.</text>
</comment>
<dbReference type="OrthoDB" id="4451586at2759"/>
<reference evidence="5 6" key="1">
    <citation type="submission" date="2020-01" db="EMBL/GenBank/DDBJ databases">
        <title>Identification and distribution of gene clusters putatively required for synthesis of sphingolipid metabolism inhibitors in phylogenetically diverse species of the filamentous fungus Fusarium.</title>
        <authorList>
            <person name="Kim H.-S."/>
            <person name="Busman M."/>
            <person name="Brown D.W."/>
            <person name="Divon H."/>
            <person name="Uhlig S."/>
            <person name="Proctor R.H."/>
        </authorList>
    </citation>
    <scope>NUCLEOTIDE SEQUENCE [LARGE SCALE GENOMIC DNA]</scope>
    <source>
        <strain evidence="5 6">NRRL 20459</strain>
    </source>
</reference>
<evidence type="ECO:0000259" key="4">
    <source>
        <dbReference type="PROSITE" id="PS50048"/>
    </source>
</evidence>
<feature type="domain" description="Zn(2)-C6 fungal-type" evidence="4">
    <location>
        <begin position="50"/>
        <end position="82"/>
    </location>
</feature>
<proteinExistence type="predicted"/>